<dbReference type="SUPFAM" id="SSF47384">
    <property type="entry name" value="Homodimeric domain of signal transducing histidine kinase"/>
    <property type="match status" value="1"/>
</dbReference>
<evidence type="ECO:0000259" key="15">
    <source>
        <dbReference type="PROSITE" id="PS50885"/>
    </source>
</evidence>
<dbReference type="SUPFAM" id="SSF55874">
    <property type="entry name" value="ATPase domain of HSP90 chaperone/DNA topoisomerase II/histidine kinase"/>
    <property type="match status" value="1"/>
</dbReference>
<comment type="caution">
    <text evidence="16">The sequence shown here is derived from an EMBL/GenBank/DDBJ whole genome shotgun (WGS) entry which is preliminary data.</text>
</comment>
<evidence type="ECO:0000256" key="1">
    <source>
        <dbReference type="ARBA" id="ARBA00000085"/>
    </source>
</evidence>
<keyword evidence="5" id="KW-0597">Phosphoprotein</keyword>
<dbReference type="Gene3D" id="1.10.287.130">
    <property type="match status" value="1"/>
</dbReference>
<keyword evidence="17" id="KW-1185">Reference proteome</keyword>
<dbReference type="InterPro" id="IPR050398">
    <property type="entry name" value="HssS/ArlS-like"/>
</dbReference>
<dbReference type="Gene3D" id="3.30.565.10">
    <property type="entry name" value="Histidine kinase-like ATPase, C-terminal domain"/>
    <property type="match status" value="1"/>
</dbReference>
<organism evidence="16 17">
    <name type="scientific">Blautia parvula</name>
    <dbReference type="NCBI Taxonomy" id="2877527"/>
    <lineage>
        <taxon>Bacteria</taxon>
        <taxon>Bacillati</taxon>
        <taxon>Bacillota</taxon>
        <taxon>Clostridia</taxon>
        <taxon>Lachnospirales</taxon>
        <taxon>Lachnospiraceae</taxon>
        <taxon>Blautia</taxon>
    </lineage>
</organism>
<comment type="subcellular location">
    <subcellularLocation>
        <location evidence="2">Cell membrane</location>
        <topology evidence="2">Multi-pass membrane protein</topology>
    </subcellularLocation>
</comment>
<dbReference type="Proteomes" id="UP001600941">
    <property type="component" value="Unassembled WGS sequence"/>
</dbReference>
<feature type="domain" description="HAMP" evidence="15">
    <location>
        <begin position="172"/>
        <end position="224"/>
    </location>
</feature>
<evidence type="ECO:0000256" key="12">
    <source>
        <dbReference type="ARBA" id="ARBA00023012"/>
    </source>
</evidence>
<dbReference type="Pfam" id="PF00512">
    <property type="entry name" value="HisKA"/>
    <property type="match status" value="1"/>
</dbReference>
<dbReference type="EC" id="2.7.13.3" evidence="3"/>
<evidence type="ECO:0000256" key="2">
    <source>
        <dbReference type="ARBA" id="ARBA00004651"/>
    </source>
</evidence>
<keyword evidence="11 14" id="KW-1133">Transmembrane helix</keyword>
<sequence length="456" mass="54137">MTQAVNKKDSIYFQLLRLLVFSAIAAGLVFWVMNYSMEYVINCYYDHTGYERQQDENYIRKLQQYIERNQLTSRDAESLDSWVKKQRILTIRIYKDGIQVFDSEYPQQELWEEEIAAGDYEWENYYSVKFVDGEAQVYIWGLYAYQFYNYALIIEIMFSFILFLILVLLGIRRKMNYILKLSEEIELLEGGSLDYKITVKGKDELTALAEGLDNMRLSFRSLIKREADIVRENQKVITEMSHDIRTPVTSIMLYTEIIKTGKYKDEVHLKEYIEKIDKKAHRMKQLTEHLYEYTLVTGTTEMVLEEPEYYEVLFYDLFSETCSYLRQKGFTIEFSMEWVDKKLRICTDYIWRIMDNISSNIIKYADPQKAVEICSVCNGNKIGFSFRNAVKQLEETVESTHVGIPSVKNMMEKMNGICEVRQDKEYFYIAIIFPEAASYSEEDHKRNVTKEYMESE</sequence>
<evidence type="ECO:0000256" key="8">
    <source>
        <dbReference type="ARBA" id="ARBA00022741"/>
    </source>
</evidence>
<keyword evidence="12" id="KW-0902">Two-component regulatory system</keyword>
<dbReference type="PANTHER" id="PTHR45528:SF1">
    <property type="entry name" value="SENSOR HISTIDINE KINASE CPXA"/>
    <property type="match status" value="1"/>
</dbReference>
<evidence type="ECO:0000256" key="14">
    <source>
        <dbReference type="SAM" id="Phobius"/>
    </source>
</evidence>
<dbReference type="InterPro" id="IPR036097">
    <property type="entry name" value="HisK_dim/P_sf"/>
</dbReference>
<keyword evidence="6" id="KW-0808">Transferase</keyword>
<dbReference type="SMART" id="SM00388">
    <property type="entry name" value="HisKA"/>
    <property type="match status" value="1"/>
</dbReference>
<dbReference type="InterPro" id="IPR036890">
    <property type="entry name" value="HATPase_C_sf"/>
</dbReference>
<dbReference type="InterPro" id="IPR003661">
    <property type="entry name" value="HisK_dim/P_dom"/>
</dbReference>
<evidence type="ECO:0000313" key="17">
    <source>
        <dbReference type="Proteomes" id="UP001600941"/>
    </source>
</evidence>
<dbReference type="InterPro" id="IPR003660">
    <property type="entry name" value="HAMP_dom"/>
</dbReference>
<evidence type="ECO:0000256" key="3">
    <source>
        <dbReference type="ARBA" id="ARBA00012438"/>
    </source>
</evidence>
<protein>
    <recommendedName>
        <fullName evidence="3">histidine kinase</fullName>
        <ecNumber evidence="3">2.7.13.3</ecNumber>
    </recommendedName>
</protein>
<dbReference type="Gene3D" id="6.10.340.10">
    <property type="match status" value="1"/>
</dbReference>
<keyword evidence="10" id="KW-0067">ATP-binding</keyword>
<dbReference type="CDD" id="cd00082">
    <property type="entry name" value="HisKA"/>
    <property type="match status" value="1"/>
</dbReference>
<evidence type="ECO:0000256" key="6">
    <source>
        <dbReference type="ARBA" id="ARBA00022679"/>
    </source>
</evidence>
<comment type="catalytic activity">
    <reaction evidence="1">
        <text>ATP + protein L-histidine = ADP + protein N-phospho-L-histidine.</text>
        <dbReference type="EC" id="2.7.13.3"/>
    </reaction>
</comment>
<evidence type="ECO:0000256" key="13">
    <source>
        <dbReference type="ARBA" id="ARBA00023136"/>
    </source>
</evidence>
<dbReference type="RefSeq" id="WP_227210392.1">
    <property type="nucleotide sequence ID" value="NZ_BAABZQ010000001.1"/>
</dbReference>
<keyword evidence="9 16" id="KW-0418">Kinase</keyword>
<evidence type="ECO:0000256" key="4">
    <source>
        <dbReference type="ARBA" id="ARBA00022475"/>
    </source>
</evidence>
<dbReference type="Pfam" id="PF00672">
    <property type="entry name" value="HAMP"/>
    <property type="match status" value="1"/>
</dbReference>
<keyword evidence="8" id="KW-0547">Nucleotide-binding</keyword>
<dbReference type="EMBL" id="BAABZQ010000001">
    <property type="protein sequence ID" value="GAA6498652.1"/>
    <property type="molecule type" value="Genomic_DNA"/>
</dbReference>
<evidence type="ECO:0000256" key="7">
    <source>
        <dbReference type="ARBA" id="ARBA00022692"/>
    </source>
</evidence>
<gene>
    <name evidence="16" type="primary">yrkQ_1</name>
    <name evidence="16" type="ORF">K340107D12_14680</name>
</gene>
<dbReference type="CDD" id="cd06225">
    <property type="entry name" value="HAMP"/>
    <property type="match status" value="1"/>
</dbReference>
<dbReference type="PANTHER" id="PTHR45528">
    <property type="entry name" value="SENSOR HISTIDINE KINASE CPXA"/>
    <property type="match status" value="1"/>
</dbReference>
<keyword evidence="13 14" id="KW-0472">Membrane</keyword>
<reference evidence="16 17" key="1">
    <citation type="submission" date="2024-04" db="EMBL/GenBank/DDBJ databases">
        <title>Defined microbial consortia suppress multidrug-resistant proinflammatory Enterobacteriaceae via ecological control.</title>
        <authorList>
            <person name="Furuichi M."/>
            <person name="Kawaguchi T."/>
            <person name="Pust M."/>
            <person name="Yasuma K."/>
            <person name="Plichta D."/>
            <person name="Hasegawa N."/>
            <person name="Ohya T."/>
            <person name="Bhattarai S."/>
            <person name="Sasajima S."/>
            <person name="Aoto Y."/>
            <person name="Tuganbaev T."/>
            <person name="Yaginuma M."/>
            <person name="Ueda M."/>
            <person name="Okahashi N."/>
            <person name="Amafuji K."/>
            <person name="Kiridooshi Y."/>
            <person name="Sugita K."/>
            <person name="Strazar M."/>
            <person name="Skelly A."/>
            <person name="Suda W."/>
            <person name="Hattori M."/>
            <person name="Nakamoto N."/>
            <person name="Caballero S."/>
            <person name="Norman J."/>
            <person name="Olle B."/>
            <person name="Tanoue T."/>
            <person name="Arita M."/>
            <person name="Bucci V."/>
            <person name="Atarashi K."/>
            <person name="Xavier R."/>
            <person name="Honda K."/>
        </authorList>
    </citation>
    <scope>NUCLEOTIDE SEQUENCE [LARGE SCALE GENOMIC DNA]</scope>
    <source>
        <strain evidence="17">k34-0107-D12</strain>
    </source>
</reference>
<dbReference type="PROSITE" id="PS50885">
    <property type="entry name" value="HAMP"/>
    <property type="match status" value="1"/>
</dbReference>
<accession>A0ABQ0BQE2</accession>
<keyword evidence="7 14" id="KW-0812">Transmembrane</keyword>
<evidence type="ECO:0000256" key="11">
    <source>
        <dbReference type="ARBA" id="ARBA00022989"/>
    </source>
</evidence>
<proteinExistence type="predicted"/>
<keyword evidence="4" id="KW-1003">Cell membrane</keyword>
<name>A0ABQ0BQE2_9FIRM</name>
<dbReference type="GO" id="GO:0016301">
    <property type="term" value="F:kinase activity"/>
    <property type="evidence" value="ECO:0007669"/>
    <property type="project" value="UniProtKB-KW"/>
</dbReference>
<feature type="transmembrane region" description="Helical" evidence="14">
    <location>
        <begin position="147"/>
        <end position="171"/>
    </location>
</feature>
<evidence type="ECO:0000256" key="9">
    <source>
        <dbReference type="ARBA" id="ARBA00022777"/>
    </source>
</evidence>
<evidence type="ECO:0000256" key="10">
    <source>
        <dbReference type="ARBA" id="ARBA00022840"/>
    </source>
</evidence>
<feature type="transmembrane region" description="Helical" evidence="14">
    <location>
        <begin position="12"/>
        <end position="32"/>
    </location>
</feature>
<evidence type="ECO:0000256" key="5">
    <source>
        <dbReference type="ARBA" id="ARBA00022553"/>
    </source>
</evidence>
<evidence type="ECO:0000313" key="16">
    <source>
        <dbReference type="EMBL" id="GAA6498652.1"/>
    </source>
</evidence>